<keyword evidence="6 7" id="KW-0472">Membrane</keyword>
<keyword evidence="5 7" id="KW-1133">Transmembrane helix</keyword>
<gene>
    <name evidence="9" type="ORF">GLV84_06445</name>
</gene>
<feature type="transmembrane region" description="Helical" evidence="7">
    <location>
        <begin position="126"/>
        <end position="147"/>
    </location>
</feature>
<evidence type="ECO:0000313" key="9">
    <source>
        <dbReference type="EMBL" id="NJI02459.1"/>
    </source>
</evidence>
<feature type="transmembrane region" description="Helical" evidence="7">
    <location>
        <begin position="439"/>
        <end position="458"/>
    </location>
</feature>
<dbReference type="FunFam" id="1.20.1740.10:FF:000001">
    <property type="entry name" value="Amino acid permease"/>
    <property type="match status" value="1"/>
</dbReference>
<feature type="transmembrane region" description="Helical" evidence="7">
    <location>
        <begin position="93"/>
        <end position="114"/>
    </location>
</feature>
<feature type="domain" description="Amino acid permease/ SLC12A" evidence="8">
    <location>
        <begin position="14"/>
        <end position="466"/>
    </location>
</feature>
<feature type="transmembrane region" description="Helical" evidence="7">
    <location>
        <begin position="284"/>
        <end position="304"/>
    </location>
</feature>
<feature type="transmembrane region" description="Helical" evidence="7">
    <location>
        <begin position="159"/>
        <end position="182"/>
    </location>
</feature>
<reference evidence="9" key="1">
    <citation type="submission" date="2019-11" db="EMBL/GenBank/DDBJ databases">
        <title>Whole genome comparisons of Staphylococcus agnetis isolates from cattle and chickens.</title>
        <authorList>
            <person name="Rhoads D."/>
            <person name="Shwani A."/>
            <person name="Adkins P."/>
            <person name="Calcutt M."/>
            <person name="Middleton J."/>
        </authorList>
    </citation>
    <scope>NUCLEOTIDE SEQUENCE</scope>
    <source>
        <strain evidence="9">1387</strain>
    </source>
</reference>
<evidence type="ECO:0000256" key="1">
    <source>
        <dbReference type="ARBA" id="ARBA00004141"/>
    </source>
</evidence>
<keyword evidence="3 7" id="KW-0812">Transmembrane</keyword>
<evidence type="ECO:0000256" key="7">
    <source>
        <dbReference type="SAM" id="Phobius"/>
    </source>
</evidence>
<keyword evidence="2" id="KW-0813">Transport</keyword>
<feature type="transmembrane region" description="Helical" evidence="7">
    <location>
        <begin position="194"/>
        <end position="218"/>
    </location>
</feature>
<accession>A0AAW9YTM0</accession>
<dbReference type="AlphaFoldDB" id="A0AAW9YTM0"/>
<feature type="transmembrane region" description="Helical" evidence="7">
    <location>
        <begin position="239"/>
        <end position="260"/>
    </location>
</feature>
<dbReference type="Pfam" id="PF00324">
    <property type="entry name" value="AA_permease"/>
    <property type="match status" value="1"/>
</dbReference>
<evidence type="ECO:0000256" key="2">
    <source>
        <dbReference type="ARBA" id="ARBA00022448"/>
    </source>
</evidence>
<dbReference type="InterPro" id="IPR050524">
    <property type="entry name" value="APC_YAT"/>
</dbReference>
<protein>
    <submittedName>
        <fullName evidence="9">Amino acid permease</fullName>
    </submittedName>
</protein>
<proteinExistence type="predicted"/>
<comment type="caution">
    <text evidence="9">The sequence shown here is derived from an EMBL/GenBank/DDBJ whole genome shotgun (WGS) entry which is preliminary data.</text>
</comment>
<evidence type="ECO:0000256" key="4">
    <source>
        <dbReference type="ARBA" id="ARBA00022970"/>
    </source>
</evidence>
<evidence type="ECO:0000256" key="6">
    <source>
        <dbReference type="ARBA" id="ARBA00023136"/>
    </source>
</evidence>
<dbReference type="InterPro" id="IPR004841">
    <property type="entry name" value="AA-permease/SLC12A_dom"/>
</dbReference>
<sequence>MEEKNLNRGLQLRHITMFAIGGAIGTGLFVATGGVIAQAGPGGAILAYLIIGIMLYFLMSSIGEMATFYPVSGSFSSYATRFVDSSLGFTMGWLYWLIWALVTSVDIIIATKVLSYWNTFSFFSPLVWSILFLSILLLLNVFSVKAFGEAEFWLSLIKVLTIIVFIILGVLMIFGIIGGHTYGFDNFTVGEAPFVGGISGFLSVLLIAGFSVGGTEVVAVTAGESDDPKKSMPRAIKQVFWRILLFYVLSIAVISAIIPYTDPTLLNESSSITQSPFTIVFDKVGIAFAASVINAVILTSLLSASNSGMFTTSRMLFSLSQQGSAPKLLSRINHATKLPLNALFTTFVLITAVTVYANFNPQSMMALLNIIGALITFVWASSIISQVRMRRAIKAQNKDINALLPYKSPLFPIGPIVVLIIIAFLILGSSFEAIVTLDLAKLAQSFLPIVLLIAVYFAHKLLNRTKLIPLKEIDLSEHEMYNRKQS</sequence>
<dbReference type="InterPro" id="IPR004840">
    <property type="entry name" value="Amino_acid_permease_CS"/>
</dbReference>
<dbReference type="GO" id="GO:0016020">
    <property type="term" value="C:membrane"/>
    <property type="evidence" value="ECO:0007669"/>
    <property type="project" value="UniProtKB-SubCell"/>
</dbReference>
<evidence type="ECO:0000313" key="10">
    <source>
        <dbReference type="Proteomes" id="UP000646308"/>
    </source>
</evidence>
<feature type="transmembrane region" description="Helical" evidence="7">
    <location>
        <begin position="365"/>
        <end position="387"/>
    </location>
</feature>
<feature type="transmembrane region" description="Helical" evidence="7">
    <location>
        <begin position="408"/>
        <end position="427"/>
    </location>
</feature>
<comment type="subcellular location">
    <subcellularLocation>
        <location evidence="1">Membrane</location>
        <topology evidence="1">Multi-pass membrane protein</topology>
    </subcellularLocation>
</comment>
<dbReference type="PIRSF" id="PIRSF006060">
    <property type="entry name" value="AA_transporter"/>
    <property type="match status" value="1"/>
</dbReference>
<dbReference type="PANTHER" id="PTHR43341">
    <property type="entry name" value="AMINO ACID PERMEASE"/>
    <property type="match status" value="1"/>
</dbReference>
<evidence type="ECO:0000256" key="3">
    <source>
        <dbReference type="ARBA" id="ARBA00022692"/>
    </source>
</evidence>
<dbReference type="PANTHER" id="PTHR43341:SF1">
    <property type="entry name" value="GENERAL AMINO-ACID PERMEASE GAP1"/>
    <property type="match status" value="1"/>
</dbReference>
<keyword evidence="4" id="KW-0029">Amino-acid transport</keyword>
<dbReference type="PROSITE" id="PS00218">
    <property type="entry name" value="AMINO_ACID_PERMEASE_1"/>
    <property type="match status" value="1"/>
</dbReference>
<feature type="transmembrane region" description="Helical" evidence="7">
    <location>
        <begin position="12"/>
        <end position="39"/>
    </location>
</feature>
<evidence type="ECO:0000259" key="8">
    <source>
        <dbReference type="Pfam" id="PF00324"/>
    </source>
</evidence>
<organism evidence="9 10">
    <name type="scientific">Staphylococcus agnetis</name>
    <dbReference type="NCBI Taxonomy" id="985762"/>
    <lineage>
        <taxon>Bacteria</taxon>
        <taxon>Bacillati</taxon>
        <taxon>Bacillota</taxon>
        <taxon>Bacilli</taxon>
        <taxon>Bacillales</taxon>
        <taxon>Staphylococcaceae</taxon>
        <taxon>Staphylococcus</taxon>
    </lineage>
</organism>
<name>A0AAW9YTM0_9STAP</name>
<dbReference type="RefSeq" id="WP_167697088.1">
    <property type="nucleotide sequence ID" value="NZ_WMFL01000077.1"/>
</dbReference>
<dbReference type="Gene3D" id="1.20.1740.10">
    <property type="entry name" value="Amino acid/polyamine transporter I"/>
    <property type="match status" value="1"/>
</dbReference>
<dbReference type="Proteomes" id="UP000646308">
    <property type="component" value="Unassembled WGS sequence"/>
</dbReference>
<feature type="transmembrane region" description="Helical" evidence="7">
    <location>
        <begin position="45"/>
        <end position="72"/>
    </location>
</feature>
<feature type="transmembrane region" description="Helical" evidence="7">
    <location>
        <begin position="338"/>
        <end position="359"/>
    </location>
</feature>
<dbReference type="EMBL" id="WMFL01000077">
    <property type="protein sequence ID" value="NJI02459.1"/>
    <property type="molecule type" value="Genomic_DNA"/>
</dbReference>
<evidence type="ECO:0000256" key="5">
    <source>
        <dbReference type="ARBA" id="ARBA00022989"/>
    </source>
</evidence>
<dbReference type="GO" id="GO:0015171">
    <property type="term" value="F:amino acid transmembrane transporter activity"/>
    <property type="evidence" value="ECO:0007669"/>
    <property type="project" value="TreeGrafter"/>
</dbReference>